<keyword evidence="3" id="KW-1185">Reference proteome</keyword>
<reference evidence="2 3" key="2">
    <citation type="journal article" date="2010" name="J. Bacteriol.">
        <title>Complete genome sequence of the photosynthetic purple nonsulfur bacterium Rhodobacter capsulatus SB 1003.</title>
        <authorList>
            <person name="Strnad H."/>
            <person name="Lapidus A."/>
            <person name="Paces J."/>
            <person name="Ulbrich P."/>
            <person name="Vlcek C."/>
            <person name="Paces V."/>
            <person name="Haselkorn R."/>
        </authorList>
    </citation>
    <scope>NUCLEOTIDE SEQUENCE [LARGE SCALE GENOMIC DNA]</scope>
    <source>
        <strain evidence="3">ATCC BAA-309 / NBRC 16581 / SB1003</strain>
        <plasmid evidence="2 3">pRCB133</plasmid>
    </source>
</reference>
<evidence type="ECO:0000259" key="1">
    <source>
        <dbReference type="Pfam" id="PF13577"/>
    </source>
</evidence>
<geneLocation type="plasmid" evidence="2 3">
    <name>pRCB133</name>
</geneLocation>
<gene>
    <name evidence="2" type="ordered locus">RCAP_rcp00099</name>
</gene>
<protein>
    <recommendedName>
        <fullName evidence="1">SnoaL-like domain-containing protein</fullName>
    </recommendedName>
</protein>
<dbReference type="InterPro" id="IPR032710">
    <property type="entry name" value="NTF2-like_dom_sf"/>
</dbReference>
<dbReference type="EMBL" id="CP001313">
    <property type="protein sequence ID" value="ADE87355.1"/>
    <property type="molecule type" value="Genomic_DNA"/>
</dbReference>
<evidence type="ECO:0000313" key="3">
    <source>
        <dbReference type="Proteomes" id="UP000002361"/>
    </source>
</evidence>
<dbReference type="Pfam" id="PF13577">
    <property type="entry name" value="SnoaL_4"/>
    <property type="match status" value="1"/>
</dbReference>
<dbReference type="AlphaFoldDB" id="D5AVM0"/>
<evidence type="ECO:0000313" key="2">
    <source>
        <dbReference type="EMBL" id="ADE87355.1"/>
    </source>
</evidence>
<name>D5AVM0_RHOCB</name>
<dbReference type="SUPFAM" id="SSF54427">
    <property type="entry name" value="NTF2-like"/>
    <property type="match status" value="1"/>
</dbReference>
<sequence>MDTFSNLADARQVQEQTFLFTEDGVVETWFGETALPPLRGRKAIEDSWTPFLATFDTVYHVNGQFTAEIDGDTATATHDCTVELIGEPEGAKTRNSNGVIYSDSYLRVNGEWLIAKRVARFIWRDVHPFIAA</sequence>
<organism evidence="2 3">
    <name type="scientific">Rhodobacter capsulatus (strain ATCC BAA-309 / NBRC 16581 / SB1003)</name>
    <dbReference type="NCBI Taxonomy" id="272942"/>
    <lineage>
        <taxon>Bacteria</taxon>
        <taxon>Pseudomonadati</taxon>
        <taxon>Pseudomonadota</taxon>
        <taxon>Alphaproteobacteria</taxon>
        <taxon>Rhodobacterales</taxon>
        <taxon>Rhodobacter group</taxon>
        <taxon>Rhodobacter</taxon>
    </lineage>
</organism>
<dbReference type="Proteomes" id="UP000002361">
    <property type="component" value="Plasmid pRCB133"/>
</dbReference>
<reference key="1">
    <citation type="submission" date="2008-12" db="EMBL/GenBank/DDBJ databases">
        <title>Complete genome sequence of Rhodobacter capsulatus SB1003.</title>
        <authorList>
            <person name="Strnad H."/>
            <person name="Lapidus A."/>
            <person name="Vlcek C."/>
            <person name="Ulbrich P."/>
            <person name="Paces J."/>
            <person name="Maltsev N."/>
            <person name="Kumar V."/>
            <person name="Kogan Y."/>
            <person name="Milgram A."/>
            <person name="Rebrekov D."/>
            <person name="Mazur M."/>
            <person name="Cox R."/>
            <person name="Kyrpides N."/>
            <person name="Kolar M."/>
            <person name="Sachova J."/>
            <person name="Ridl J."/>
            <person name="Ivanova N."/>
            <person name="Kapatral V."/>
            <person name="Los T."/>
            <person name="Lykidis A."/>
            <person name="Mikhailova N."/>
            <person name="Reznik G."/>
            <person name="Vasieva O."/>
            <person name="Fonstein M."/>
            <person name="Paces V."/>
            <person name="Haselkorn R."/>
        </authorList>
    </citation>
    <scope>NUCLEOTIDE SEQUENCE</scope>
    <source>
        <strain>SB1003</strain>
    </source>
</reference>
<proteinExistence type="predicted"/>
<dbReference type="HOGENOM" id="CLU_106738_3_0_5"/>
<dbReference type="Gene3D" id="3.10.450.50">
    <property type="match status" value="1"/>
</dbReference>
<keyword evidence="2" id="KW-0614">Plasmid</keyword>
<dbReference type="InterPro" id="IPR037401">
    <property type="entry name" value="SnoaL-like"/>
</dbReference>
<feature type="domain" description="SnoaL-like" evidence="1">
    <location>
        <begin position="3"/>
        <end position="117"/>
    </location>
</feature>
<dbReference type="CDD" id="cd00531">
    <property type="entry name" value="NTF2_like"/>
    <property type="match status" value="1"/>
</dbReference>
<dbReference type="KEGG" id="rcp:RCAP_rcp00099"/>
<accession>D5AVM0</accession>